<feature type="compositionally biased region" description="Polar residues" evidence="3">
    <location>
        <begin position="219"/>
        <end position="230"/>
    </location>
</feature>
<dbReference type="GO" id="GO:0005509">
    <property type="term" value="F:calcium ion binding"/>
    <property type="evidence" value="ECO:0007669"/>
    <property type="project" value="InterPro"/>
</dbReference>
<feature type="domain" description="EF-hand" evidence="4">
    <location>
        <begin position="147"/>
        <end position="182"/>
    </location>
</feature>
<sequence>MADEADVSVQALKSRVAQLESDLRVSQFTIQQLEAENAALTKSLGDPQQHPTGHAKKKKKKGGKKLSGGARTSNEGLRAAGASSAVTTEAAGMEPVTYEAILEAFPNIRLSEVLRAEKSFSEADINSDGLIDVAELDKWLSKEGLIFSVSQVTAILLTMDLDGNDSVDFMEFLTVCQSLKNPEQFSDEHKDMAPTTQAAFATIRRNFIPNRRASKESDPNLNKSTTCSIQ</sequence>
<dbReference type="InterPro" id="IPR002048">
    <property type="entry name" value="EF_hand_dom"/>
</dbReference>
<dbReference type="STRING" id="81824.A9UQV7"/>
<feature type="coiled-coil region" evidence="2">
    <location>
        <begin position="2"/>
        <end position="36"/>
    </location>
</feature>
<proteinExistence type="predicted"/>
<dbReference type="InterPro" id="IPR018247">
    <property type="entry name" value="EF_Hand_1_Ca_BS"/>
</dbReference>
<organism evidence="5 6">
    <name type="scientific">Monosiga brevicollis</name>
    <name type="common">Choanoflagellate</name>
    <dbReference type="NCBI Taxonomy" id="81824"/>
    <lineage>
        <taxon>Eukaryota</taxon>
        <taxon>Choanoflagellata</taxon>
        <taxon>Craspedida</taxon>
        <taxon>Salpingoecidae</taxon>
        <taxon>Monosiga</taxon>
    </lineage>
</organism>
<reference evidence="5 6" key="1">
    <citation type="journal article" date="2008" name="Nature">
        <title>The genome of the choanoflagellate Monosiga brevicollis and the origin of metazoans.</title>
        <authorList>
            <consortium name="JGI Sequencing"/>
            <person name="King N."/>
            <person name="Westbrook M.J."/>
            <person name="Young S.L."/>
            <person name="Kuo A."/>
            <person name="Abedin M."/>
            <person name="Chapman J."/>
            <person name="Fairclough S."/>
            <person name="Hellsten U."/>
            <person name="Isogai Y."/>
            <person name="Letunic I."/>
            <person name="Marr M."/>
            <person name="Pincus D."/>
            <person name="Putnam N."/>
            <person name="Rokas A."/>
            <person name="Wright K.J."/>
            <person name="Zuzow R."/>
            <person name="Dirks W."/>
            <person name="Good M."/>
            <person name="Goodstein D."/>
            <person name="Lemons D."/>
            <person name="Li W."/>
            <person name="Lyons J.B."/>
            <person name="Morris A."/>
            <person name="Nichols S."/>
            <person name="Richter D.J."/>
            <person name="Salamov A."/>
            <person name="Bork P."/>
            <person name="Lim W.A."/>
            <person name="Manning G."/>
            <person name="Miller W.T."/>
            <person name="McGinnis W."/>
            <person name="Shapiro H."/>
            <person name="Tjian R."/>
            <person name="Grigoriev I.V."/>
            <person name="Rokhsar D."/>
        </authorList>
    </citation>
    <scope>NUCLEOTIDE SEQUENCE [LARGE SCALE GENOMIC DNA]</scope>
    <source>
        <strain evidence="6">MX1 / ATCC 50154</strain>
    </source>
</reference>
<dbReference type="Pfam" id="PF13499">
    <property type="entry name" value="EF-hand_7"/>
    <property type="match status" value="1"/>
</dbReference>
<feature type="domain" description="EF-hand" evidence="4">
    <location>
        <begin position="111"/>
        <end position="146"/>
    </location>
</feature>
<dbReference type="SUPFAM" id="SSF47473">
    <property type="entry name" value="EF-hand"/>
    <property type="match status" value="1"/>
</dbReference>
<dbReference type="Gene3D" id="1.10.238.10">
    <property type="entry name" value="EF-hand"/>
    <property type="match status" value="1"/>
</dbReference>
<evidence type="ECO:0000313" key="6">
    <source>
        <dbReference type="Proteomes" id="UP000001357"/>
    </source>
</evidence>
<feature type="region of interest" description="Disordered" evidence="3">
    <location>
        <begin position="211"/>
        <end position="230"/>
    </location>
</feature>
<feature type="region of interest" description="Disordered" evidence="3">
    <location>
        <begin position="40"/>
        <end position="85"/>
    </location>
</feature>
<dbReference type="PROSITE" id="PS50222">
    <property type="entry name" value="EF_HAND_2"/>
    <property type="match status" value="2"/>
</dbReference>
<keyword evidence="2" id="KW-0175">Coiled coil</keyword>
<evidence type="ECO:0000313" key="5">
    <source>
        <dbReference type="EMBL" id="EDQ92665.1"/>
    </source>
</evidence>
<keyword evidence="6" id="KW-1185">Reference proteome</keyword>
<evidence type="ECO:0000256" key="1">
    <source>
        <dbReference type="ARBA" id="ARBA00022837"/>
    </source>
</evidence>
<dbReference type="eggNOG" id="ENOG502S48D">
    <property type="taxonomic scope" value="Eukaryota"/>
</dbReference>
<keyword evidence="1" id="KW-0106">Calcium</keyword>
<dbReference type="KEGG" id="mbr:MONBRDRAFT_35709"/>
<feature type="compositionally biased region" description="Basic residues" evidence="3">
    <location>
        <begin position="53"/>
        <end position="64"/>
    </location>
</feature>
<evidence type="ECO:0000259" key="4">
    <source>
        <dbReference type="PROSITE" id="PS50222"/>
    </source>
</evidence>
<dbReference type="AlphaFoldDB" id="A9UQV7"/>
<dbReference type="SMART" id="SM00054">
    <property type="entry name" value="EFh"/>
    <property type="match status" value="2"/>
</dbReference>
<dbReference type="PROSITE" id="PS00018">
    <property type="entry name" value="EF_HAND_1"/>
    <property type="match status" value="2"/>
</dbReference>
<dbReference type="EMBL" id="CH991543">
    <property type="protein sequence ID" value="EDQ92665.1"/>
    <property type="molecule type" value="Genomic_DNA"/>
</dbReference>
<dbReference type="InParanoid" id="A9UQV7"/>
<evidence type="ECO:0000256" key="3">
    <source>
        <dbReference type="SAM" id="MobiDB-lite"/>
    </source>
</evidence>
<dbReference type="Proteomes" id="UP000001357">
    <property type="component" value="Unassembled WGS sequence"/>
</dbReference>
<dbReference type="RefSeq" id="XP_001742427.1">
    <property type="nucleotide sequence ID" value="XM_001742375.1"/>
</dbReference>
<protein>
    <recommendedName>
        <fullName evidence="4">EF-hand domain-containing protein</fullName>
    </recommendedName>
</protein>
<name>A9UQV7_MONBE</name>
<dbReference type="InterPro" id="IPR011992">
    <property type="entry name" value="EF-hand-dom_pair"/>
</dbReference>
<accession>A9UQV7</accession>
<gene>
    <name evidence="5" type="ORF">MONBRDRAFT_35709</name>
</gene>
<evidence type="ECO:0000256" key="2">
    <source>
        <dbReference type="SAM" id="Coils"/>
    </source>
</evidence>
<dbReference type="OMA" id="DTYKYYE"/>
<dbReference type="CDD" id="cd00051">
    <property type="entry name" value="EFh"/>
    <property type="match status" value="1"/>
</dbReference>
<dbReference type="GeneID" id="5887755"/>